<keyword evidence="14" id="KW-1185">Reference proteome</keyword>
<comment type="catalytic activity">
    <reaction evidence="8 10">
        <text>5-[(5-phospho-1-deoxy-D-ribulos-1-ylimino)methylamino]-1-(5-phospho-beta-D-ribosyl)imidazole-4-carboxamide + L-glutamine = D-erythro-1-(imidazol-4-yl)glycerol 3-phosphate + 5-amino-1-(5-phospho-beta-D-ribosyl)imidazole-4-carboxamide + L-glutamate + H(+)</text>
        <dbReference type="Rhea" id="RHEA:24793"/>
        <dbReference type="ChEBI" id="CHEBI:15378"/>
        <dbReference type="ChEBI" id="CHEBI:29985"/>
        <dbReference type="ChEBI" id="CHEBI:58278"/>
        <dbReference type="ChEBI" id="CHEBI:58359"/>
        <dbReference type="ChEBI" id="CHEBI:58475"/>
        <dbReference type="ChEBI" id="CHEBI:58525"/>
        <dbReference type="EC" id="4.3.2.10"/>
    </reaction>
</comment>
<dbReference type="PANTHER" id="PTHR42701:SF1">
    <property type="entry name" value="IMIDAZOLE GLYCEROL PHOSPHATE SYNTHASE SUBUNIT HISH"/>
    <property type="match status" value="1"/>
</dbReference>
<feature type="active site" description="Nucleophile" evidence="10 11">
    <location>
        <position position="80"/>
    </location>
</feature>
<dbReference type="NCBIfam" id="TIGR01855">
    <property type="entry name" value="IMP_synth_hisH"/>
    <property type="match status" value="1"/>
</dbReference>
<feature type="domain" description="Glutamine amidotransferase" evidence="12">
    <location>
        <begin position="4"/>
        <end position="198"/>
    </location>
</feature>
<evidence type="ECO:0000256" key="10">
    <source>
        <dbReference type="HAMAP-Rule" id="MF_00278"/>
    </source>
</evidence>
<dbReference type="GO" id="GO:0005737">
    <property type="term" value="C:cytoplasm"/>
    <property type="evidence" value="ECO:0007669"/>
    <property type="project" value="UniProtKB-SubCell"/>
</dbReference>
<dbReference type="EC" id="3.5.1.2" evidence="10"/>
<evidence type="ECO:0000256" key="6">
    <source>
        <dbReference type="ARBA" id="ARBA00023102"/>
    </source>
</evidence>
<dbReference type="EC" id="4.3.2.10" evidence="10"/>
<keyword evidence="3 10" id="KW-0028">Amino-acid biosynthesis</keyword>
<evidence type="ECO:0000313" key="14">
    <source>
        <dbReference type="Proteomes" id="UP000245212"/>
    </source>
</evidence>
<evidence type="ECO:0000313" key="13">
    <source>
        <dbReference type="EMBL" id="PWF22170.1"/>
    </source>
</evidence>
<organism evidence="13 14">
    <name type="scientific">Corticimicrobacter populi</name>
    <dbReference type="NCBI Taxonomy" id="2175229"/>
    <lineage>
        <taxon>Bacteria</taxon>
        <taxon>Pseudomonadati</taxon>
        <taxon>Pseudomonadota</taxon>
        <taxon>Betaproteobacteria</taxon>
        <taxon>Burkholderiales</taxon>
        <taxon>Alcaligenaceae</taxon>
        <taxon>Corticimicrobacter</taxon>
    </lineage>
</organism>
<evidence type="ECO:0000259" key="12">
    <source>
        <dbReference type="Pfam" id="PF00117"/>
    </source>
</evidence>
<evidence type="ECO:0000256" key="11">
    <source>
        <dbReference type="PIRSR" id="PIRSR000495-1"/>
    </source>
</evidence>
<dbReference type="InterPro" id="IPR010139">
    <property type="entry name" value="Imidazole-glycPsynth_HisH"/>
</dbReference>
<dbReference type="HAMAP" id="MF_00278">
    <property type="entry name" value="HisH"/>
    <property type="match status" value="1"/>
</dbReference>
<comment type="subunit">
    <text evidence="2 10">Heterodimer of HisH and HisF.</text>
</comment>
<dbReference type="CDD" id="cd01748">
    <property type="entry name" value="GATase1_IGP_Synthase"/>
    <property type="match status" value="1"/>
</dbReference>
<dbReference type="InterPro" id="IPR017926">
    <property type="entry name" value="GATASE"/>
</dbReference>
<name>A0A2V1JVE2_9BURK</name>
<accession>A0A2V1JVE2</accession>
<keyword evidence="10" id="KW-0963">Cytoplasm</keyword>
<dbReference type="Proteomes" id="UP000245212">
    <property type="component" value="Unassembled WGS sequence"/>
</dbReference>
<evidence type="ECO:0000256" key="2">
    <source>
        <dbReference type="ARBA" id="ARBA00011152"/>
    </source>
</evidence>
<evidence type="ECO:0000256" key="8">
    <source>
        <dbReference type="ARBA" id="ARBA00047838"/>
    </source>
</evidence>
<keyword evidence="4 10" id="KW-0378">Hydrolase</keyword>
<proteinExistence type="inferred from homology"/>
<keyword evidence="5 10" id="KW-0315">Glutamine amidotransferase</keyword>
<evidence type="ECO:0000256" key="7">
    <source>
        <dbReference type="ARBA" id="ARBA00023239"/>
    </source>
</evidence>
<dbReference type="UniPathway" id="UPA00031">
    <property type="reaction ID" value="UER00010"/>
</dbReference>
<dbReference type="PIRSF" id="PIRSF000495">
    <property type="entry name" value="Amidotransf_hisH"/>
    <property type="match status" value="1"/>
</dbReference>
<dbReference type="Pfam" id="PF00117">
    <property type="entry name" value="GATase"/>
    <property type="match status" value="1"/>
</dbReference>
<feature type="active site" evidence="10 11">
    <location>
        <position position="186"/>
    </location>
</feature>
<protein>
    <recommendedName>
        <fullName evidence="10">Imidazole glycerol phosphate synthase subunit HisH</fullName>
        <ecNumber evidence="10">4.3.2.10</ecNumber>
    </recommendedName>
    <alternativeName>
        <fullName evidence="10">IGP synthase glutaminase subunit</fullName>
        <ecNumber evidence="10">3.5.1.2</ecNumber>
    </alternativeName>
    <alternativeName>
        <fullName evidence="10">IGP synthase subunit HisH</fullName>
    </alternativeName>
    <alternativeName>
        <fullName evidence="10">ImGP synthase subunit HisH</fullName>
        <shortName evidence="10">IGPS subunit HisH</shortName>
    </alternativeName>
</protein>
<comment type="subcellular location">
    <subcellularLocation>
        <location evidence="10">Cytoplasm</location>
    </subcellularLocation>
</comment>
<reference evidence="14" key="1">
    <citation type="submission" date="2018-05" db="EMBL/GenBank/DDBJ databases">
        <authorList>
            <person name="Li Y."/>
        </authorList>
    </citation>
    <scope>NUCLEOTIDE SEQUENCE [LARGE SCALE GENOMIC DNA]</scope>
    <source>
        <strain evidence="14">3d-2-2</strain>
    </source>
</reference>
<dbReference type="EMBL" id="QETA01000005">
    <property type="protein sequence ID" value="PWF22170.1"/>
    <property type="molecule type" value="Genomic_DNA"/>
</dbReference>
<evidence type="ECO:0000256" key="1">
    <source>
        <dbReference type="ARBA" id="ARBA00005091"/>
    </source>
</evidence>
<keyword evidence="6 10" id="KW-0368">Histidine biosynthesis</keyword>
<evidence type="ECO:0000256" key="9">
    <source>
        <dbReference type="ARBA" id="ARBA00049534"/>
    </source>
</evidence>
<keyword evidence="7 10" id="KW-0456">Lyase</keyword>
<comment type="pathway">
    <text evidence="1 10">Amino-acid biosynthesis; L-histidine biosynthesis; L-histidine from 5-phospho-alpha-D-ribose 1-diphosphate: step 5/9.</text>
</comment>
<evidence type="ECO:0000256" key="3">
    <source>
        <dbReference type="ARBA" id="ARBA00022605"/>
    </source>
</evidence>
<dbReference type="GO" id="GO:0000105">
    <property type="term" value="P:L-histidine biosynthetic process"/>
    <property type="evidence" value="ECO:0007669"/>
    <property type="project" value="UniProtKB-UniRule"/>
</dbReference>
<dbReference type="RefSeq" id="WP_109062408.1">
    <property type="nucleotide sequence ID" value="NZ_QETA01000005.1"/>
</dbReference>
<feature type="active site" evidence="10 11">
    <location>
        <position position="184"/>
    </location>
</feature>
<evidence type="ECO:0000256" key="4">
    <source>
        <dbReference type="ARBA" id="ARBA00022801"/>
    </source>
</evidence>
<dbReference type="AlphaFoldDB" id="A0A2V1JVE2"/>
<dbReference type="GO" id="GO:0004359">
    <property type="term" value="F:glutaminase activity"/>
    <property type="evidence" value="ECO:0007669"/>
    <property type="project" value="UniProtKB-EC"/>
</dbReference>
<dbReference type="GO" id="GO:0016829">
    <property type="term" value="F:lyase activity"/>
    <property type="evidence" value="ECO:0007669"/>
    <property type="project" value="UniProtKB-KW"/>
</dbReference>
<dbReference type="PANTHER" id="PTHR42701">
    <property type="entry name" value="IMIDAZOLE GLYCEROL PHOSPHATE SYNTHASE SUBUNIT HISH"/>
    <property type="match status" value="1"/>
</dbReference>
<dbReference type="InterPro" id="IPR029062">
    <property type="entry name" value="Class_I_gatase-like"/>
</dbReference>
<gene>
    <name evidence="10 13" type="primary">hisH</name>
    <name evidence="13" type="ORF">DD235_12370</name>
</gene>
<comment type="catalytic activity">
    <reaction evidence="9 10">
        <text>L-glutamine + H2O = L-glutamate + NH4(+)</text>
        <dbReference type="Rhea" id="RHEA:15889"/>
        <dbReference type="ChEBI" id="CHEBI:15377"/>
        <dbReference type="ChEBI" id="CHEBI:28938"/>
        <dbReference type="ChEBI" id="CHEBI:29985"/>
        <dbReference type="ChEBI" id="CHEBI:58359"/>
        <dbReference type="EC" id="3.5.1.2"/>
    </reaction>
</comment>
<dbReference type="PROSITE" id="PS51273">
    <property type="entry name" value="GATASE_TYPE_1"/>
    <property type="match status" value="1"/>
</dbReference>
<dbReference type="GO" id="GO:0000107">
    <property type="term" value="F:imidazoleglycerol-phosphate synthase activity"/>
    <property type="evidence" value="ECO:0007669"/>
    <property type="project" value="UniProtKB-UniRule"/>
</dbReference>
<dbReference type="Gene3D" id="3.40.50.880">
    <property type="match status" value="1"/>
</dbReference>
<sequence length="203" mass="22475">MIAIIDYDIGNIAAVTNMLRRIGVRCQVTSRVDDVEQAERIILPGNGSFDACMKNLRASGLIPVLEHRVLDQKVPLLGICVGAQMLGYESAEGMEPGLGWLDMRVRRFPDQPGLRVPHMGWNQVVPMSEGNYLTQDMDAETRFYFVHSYYMEPADPSAILLRSTYGIEFASGVSSGNIAGVQFHPEKSHRFGKQLLAAFAKGN</sequence>
<evidence type="ECO:0000256" key="5">
    <source>
        <dbReference type="ARBA" id="ARBA00022962"/>
    </source>
</evidence>
<comment type="caution">
    <text evidence="13">The sequence shown here is derived from an EMBL/GenBank/DDBJ whole genome shotgun (WGS) entry which is preliminary data.</text>
</comment>
<dbReference type="SUPFAM" id="SSF52317">
    <property type="entry name" value="Class I glutamine amidotransferase-like"/>
    <property type="match status" value="1"/>
</dbReference>
<comment type="function">
    <text evidence="10">IGPS catalyzes the conversion of PRFAR and glutamine to IGP, AICAR and glutamate. The HisH subunit catalyzes the hydrolysis of glutamine to glutamate and ammonia as part of the synthesis of IGP and AICAR. The resulting ammonia molecule is channeled to the active site of HisF.</text>
</comment>